<comment type="subcellular location">
    <subcellularLocation>
        <location evidence="1">Membrane</location>
        <topology evidence="1">Single-pass membrane protein</topology>
    </subcellularLocation>
</comment>
<protein>
    <submittedName>
        <fullName evidence="14">Secologanin synthase</fullName>
    </submittedName>
</protein>
<sequence length="522" mass="60201">MALAFVCWCWWSVVAAAAMAAVWRSAEWLWLRPRRLERALLAQGLRGSPYRLPYGDIKDMKNLVSEARKKPMPLSHRIVPRVVPQLQRALDLYGGNRKMPFIWFGPYPRVMIMDPEIIKDILSHKSDQLEKPKSNPYGRLLVSGVAAYVGKKWAKHRRIINPAFHVEKLKGMMPAFSACCEELINKWEVLASKGSYELNIWPEFQSFTGDVISRTAFGSSYKEGQRIFELQMEQGVLHMQAAQTLYVPGLRFLPTQKNRRRNEVHKEVVLLLKRLIEQRESAIRSREASTNDLLGLLLEFNPTHSNGCGNHSKEIGLTTEDVIEECKLFYFAGQETTAVLLTWTMIVLSMHPDWQHRAREEVLHVFGQSKPDFESLSRLKIMNMILHEVLRLYPPGPFLIRQIYKEMRLGEFNFPAGIQLLLPVILIHHSTEFWGEDAEEFYPERFAEGVSKVTKNQLVFFPFSWGPRICPGQSFALTEAKMCLAEILRRFSFELSPSYAHAPCQVFTLRPQHGAQVILHRL</sequence>
<keyword evidence="9 12" id="KW-0503">Monooxygenase</keyword>
<evidence type="ECO:0000256" key="5">
    <source>
        <dbReference type="ARBA" id="ARBA00022723"/>
    </source>
</evidence>
<dbReference type="GO" id="GO:0016020">
    <property type="term" value="C:membrane"/>
    <property type="evidence" value="ECO:0007669"/>
    <property type="project" value="UniProtKB-SubCell"/>
</dbReference>
<dbReference type="SUPFAM" id="SSF48264">
    <property type="entry name" value="Cytochrome P450"/>
    <property type="match status" value="1"/>
</dbReference>
<dbReference type="OrthoDB" id="1470350at2759"/>
<dbReference type="PANTHER" id="PTHR24282:SF255">
    <property type="entry name" value="CYTOCHROME P450 72A11-RELATED"/>
    <property type="match status" value="1"/>
</dbReference>
<feature type="binding site" description="axial binding residue" evidence="11">
    <location>
        <position position="470"/>
    </location>
    <ligand>
        <name>heme</name>
        <dbReference type="ChEBI" id="CHEBI:30413"/>
    </ligand>
    <ligandPart>
        <name>Fe</name>
        <dbReference type="ChEBI" id="CHEBI:18248"/>
    </ligandPart>
</feature>
<keyword evidence="15" id="KW-1185">Reference proteome</keyword>
<dbReference type="Pfam" id="PF00067">
    <property type="entry name" value="p450"/>
    <property type="match status" value="1"/>
</dbReference>
<keyword evidence="7 12" id="KW-0560">Oxidoreductase</keyword>
<evidence type="ECO:0000256" key="1">
    <source>
        <dbReference type="ARBA" id="ARBA00004167"/>
    </source>
</evidence>
<evidence type="ECO:0000256" key="4">
    <source>
        <dbReference type="ARBA" id="ARBA00022692"/>
    </source>
</evidence>
<dbReference type="Proteomes" id="UP000236161">
    <property type="component" value="Unassembled WGS sequence"/>
</dbReference>
<keyword evidence="13" id="KW-0732">Signal</keyword>
<keyword evidence="5 11" id="KW-0479">Metal-binding</keyword>
<dbReference type="PRINTS" id="PR00385">
    <property type="entry name" value="P450"/>
</dbReference>
<dbReference type="GO" id="GO:0008202">
    <property type="term" value="P:steroid metabolic process"/>
    <property type="evidence" value="ECO:0007669"/>
    <property type="project" value="UniProtKB-ARBA"/>
</dbReference>
<dbReference type="FunFam" id="1.10.630.10:FF:000029">
    <property type="entry name" value="Cytochrome P450 734A1"/>
    <property type="match status" value="1"/>
</dbReference>
<evidence type="ECO:0000256" key="2">
    <source>
        <dbReference type="ARBA" id="ARBA00010617"/>
    </source>
</evidence>
<gene>
    <name evidence="14" type="primary">CYP72A1</name>
    <name evidence="14" type="ORF">AXF42_Ash005951</name>
</gene>
<evidence type="ECO:0000256" key="12">
    <source>
        <dbReference type="RuleBase" id="RU000461"/>
    </source>
</evidence>
<evidence type="ECO:0000256" key="6">
    <source>
        <dbReference type="ARBA" id="ARBA00022989"/>
    </source>
</evidence>
<comment type="similarity">
    <text evidence="2 12">Belongs to the cytochrome P450 family.</text>
</comment>
<organism evidence="14 15">
    <name type="scientific">Apostasia shenzhenica</name>
    <dbReference type="NCBI Taxonomy" id="1088818"/>
    <lineage>
        <taxon>Eukaryota</taxon>
        <taxon>Viridiplantae</taxon>
        <taxon>Streptophyta</taxon>
        <taxon>Embryophyta</taxon>
        <taxon>Tracheophyta</taxon>
        <taxon>Spermatophyta</taxon>
        <taxon>Magnoliopsida</taxon>
        <taxon>Liliopsida</taxon>
        <taxon>Asparagales</taxon>
        <taxon>Orchidaceae</taxon>
        <taxon>Apostasioideae</taxon>
        <taxon>Apostasia</taxon>
    </lineage>
</organism>
<keyword evidence="4" id="KW-0812">Transmembrane</keyword>
<reference evidence="14 15" key="1">
    <citation type="journal article" date="2017" name="Nature">
        <title>The Apostasia genome and the evolution of orchids.</title>
        <authorList>
            <person name="Zhang G.Q."/>
            <person name="Liu K.W."/>
            <person name="Li Z."/>
            <person name="Lohaus R."/>
            <person name="Hsiao Y.Y."/>
            <person name="Niu S.C."/>
            <person name="Wang J.Y."/>
            <person name="Lin Y.C."/>
            <person name="Xu Q."/>
            <person name="Chen L.J."/>
            <person name="Yoshida K."/>
            <person name="Fujiwara S."/>
            <person name="Wang Z.W."/>
            <person name="Zhang Y.Q."/>
            <person name="Mitsuda N."/>
            <person name="Wang M."/>
            <person name="Liu G.H."/>
            <person name="Pecoraro L."/>
            <person name="Huang H.X."/>
            <person name="Xiao X.J."/>
            <person name="Lin M."/>
            <person name="Wu X.Y."/>
            <person name="Wu W.L."/>
            <person name="Chen Y.Y."/>
            <person name="Chang S.B."/>
            <person name="Sakamoto S."/>
            <person name="Ohme-Takagi M."/>
            <person name="Yagi M."/>
            <person name="Zeng S.J."/>
            <person name="Shen C.Y."/>
            <person name="Yeh C.M."/>
            <person name="Luo Y.B."/>
            <person name="Tsai W.C."/>
            <person name="Van de Peer Y."/>
            <person name="Liu Z.J."/>
        </authorList>
    </citation>
    <scope>NUCLEOTIDE SEQUENCE [LARGE SCALE GENOMIC DNA]</scope>
    <source>
        <strain evidence="15">cv. Shenzhen</strain>
        <tissue evidence="14">Stem</tissue>
    </source>
</reference>
<comment type="cofactor">
    <cofactor evidence="11">
        <name>heme</name>
        <dbReference type="ChEBI" id="CHEBI:30413"/>
    </cofactor>
</comment>
<dbReference type="PRINTS" id="PR00463">
    <property type="entry name" value="EP450I"/>
</dbReference>
<keyword evidence="8 11" id="KW-0408">Iron</keyword>
<evidence type="ECO:0000256" key="3">
    <source>
        <dbReference type="ARBA" id="ARBA00022617"/>
    </source>
</evidence>
<evidence type="ECO:0000256" key="13">
    <source>
        <dbReference type="SAM" id="SignalP"/>
    </source>
</evidence>
<feature type="chain" id="PRO_5014170635" evidence="13">
    <location>
        <begin position="17"/>
        <end position="522"/>
    </location>
</feature>
<evidence type="ECO:0000256" key="11">
    <source>
        <dbReference type="PIRSR" id="PIRSR602401-1"/>
    </source>
</evidence>
<feature type="signal peptide" evidence="13">
    <location>
        <begin position="1"/>
        <end position="16"/>
    </location>
</feature>
<proteinExistence type="inferred from homology"/>
<evidence type="ECO:0000256" key="10">
    <source>
        <dbReference type="ARBA" id="ARBA00023136"/>
    </source>
</evidence>
<evidence type="ECO:0000256" key="8">
    <source>
        <dbReference type="ARBA" id="ARBA00023004"/>
    </source>
</evidence>
<name>A0A2I0AZU7_9ASPA</name>
<dbReference type="PROSITE" id="PS00086">
    <property type="entry name" value="CYTOCHROME_P450"/>
    <property type="match status" value="1"/>
</dbReference>
<dbReference type="STRING" id="1088818.A0A2I0AZU7"/>
<dbReference type="InterPro" id="IPR017972">
    <property type="entry name" value="Cyt_P450_CS"/>
</dbReference>
<dbReference type="GO" id="GO:0005506">
    <property type="term" value="F:iron ion binding"/>
    <property type="evidence" value="ECO:0007669"/>
    <property type="project" value="InterPro"/>
</dbReference>
<dbReference type="EMBL" id="KZ451932">
    <property type="protein sequence ID" value="PKA61055.1"/>
    <property type="molecule type" value="Genomic_DNA"/>
</dbReference>
<dbReference type="GO" id="GO:0020037">
    <property type="term" value="F:heme binding"/>
    <property type="evidence" value="ECO:0007669"/>
    <property type="project" value="InterPro"/>
</dbReference>
<dbReference type="InterPro" id="IPR002401">
    <property type="entry name" value="Cyt_P450_E_grp-I"/>
</dbReference>
<dbReference type="GO" id="GO:0016705">
    <property type="term" value="F:oxidoreductase activity, acting on paired donors, with incorporation or reduction of molecular oxygen"/>
    <property type="evidence" value="ECO:0007669"/>
    <property type="project" value="InterPro"/>
</dbReference>
<dbReference type="InterPro" id="IPR001128">
    <property type="entry name" value="Cyt_P450"/>
</dbReference>
<dbReference type="AlphaFoldDB" id="A0A2I0AZU7"/>
<keyword evidence="6" id="KW-1133">Transmembrane helix</keyword>
<keyword evidence="10" id="KW-0472">Membrane</keyword>
<evidence type="ECO:0000256" key="9">
    <source>
        <dbReference type="ARBA" id="ARBA00023033"/>
    </source>
</evidence>
<keyword evidence="3 11" id="KW-0349">Heme</keyword>
<evidence type="ECO:0000256" key="7">
    <source>
        <dbReference type="ARBA" id="ARBA00023002"/>
    </source>
</evidence>
<dbReference type="InterPro" id="IPR050665">
    <property type="entry name" value="Cytochrome_P450_Monooxygen"/>
</dbReference>
<dbReference type="InterPro" id="IPR036396">
    <property type="entry name" value="Cyt_P450_sf"/>
</dbReference>
<evidence type="ECO:0000313" key="14">
    <source>
        <dbReference type="EMBL" id="PKA61055.1"/>
    </source>
</evidence>
<accession>A0A2I0AZU7</accession>
<dbReference type="PANTHER" id="PTHR24282">
    <property type="entry name" value="CYTOCHROME P450 FAMILY MEMBER"/>
    <property type="match status" value="1"/>
</dbReference>
<evidence type="ECO:0000313" key="15">
    <source>
        <dbReference type="Proteomes" id="UP000236161"/>
    </source>
</evidence>
<dbReference type="GO" id="GO:0004497">
    <property type="term" value="F:monooxygenase activity"/>
    <property type="evidence" value="ECO:0007669"/>
    <property type="project" value="UniProtKB-KW"/>
</dbReference>
<dbReference type="Gene3D" id="1.10.630.10">
    <property type="entry name" value="Cytochrome P450"/>
    <property type="match status" value="1"/>
</dbReference>